<evidence type="ECO:0000256" key="4">
    <source>
        <dbReference type="ARBA" id="ARBA00005163"/>
    </source>
</evidence>
<dbReference type="AlphaFoldDB" id="A0A348G4C8"/>
<comment type="function">
    <text evidence="2">Membrane-anchoring subunit of succinate dehydrogenase (SDH).</text>
</comment>
<evidence type="ECO:0000256" key="13">
    <source>
        <dbReference type="ARBA" id="ARBA00022989"/>
    </source>
</evidence>
<feature type="transmembrane region" description="Helical" evidence="16">
    <location>
        <begin position="60"/>
        <end position="82"/>
    </location>
</feature>
<evidence type="ECO:0000256" key="8">
    <source>
        <dbReference type="ARBA" id="ARBA00022532"/>
    </source>
</evidence>
<dbReference type="RefSeq" id="WP_126401511.1">
    <property type="nucleotide sequence ID" value="NZ_AP018907.1"/>
</dbReference>
<evidence type="ECO:0000256" key="7">
    <source>
        <dbReference type="ARBA" id="ARBA00022448"/>
    </source>
</evidence>
<reference evidence="17 18" key="1">
    <citation type="submission" date="2018-08" db="EMBL/GenBank/DDBJ databases">
        <title>Complete genome sequencing of Blastochloris tepida GI.</title>
        <authorList>
            <person name="Tsukatani Y."/>
            <person name="Mori H."/>
        </authorList>
    </citation>
    <scope>NUCLEOTIDE SEQUENCE [LARGE SCALE GENOMIC DNA]</scope>
    <source>
        <strain evidence="17 18">GI</strain>
    </source>
</reference>
<keyword evidence="9" id="KW-0349">Heme</keyword>
<evidence type="ECO:0000256" key="10">
    <source>
        <dbReference type="ARBA" id="ARBA00022692"/>
    </source>
</evidence>
<evidence type="ECO:0000256" key="14">
    <source>
        <dbReference type="ARBA" id="ARBA00023004"/>
    </source>
</evidence>
<keyword evidence="12" id="KW-0249">Electron transport</keyword>
<organism evidence="17 18">
    <name type="scientific">Blastochloris tepida</name>
    <dbReference type="NCBI Taxonomy" id="2233851"/>
    <lineage>
        <taxon>Bacteria</taxon>
        <taxon>Pseudomonadati</taxon>
        <taxon>Pseudomonadota</taxon>
        <taxon>Alphaproteobacteria</taxon>
        <taxon>Hyphomicrobiales</taxon>
        <taxon>Blastochloridaceae</taxon>
        <taxon>Blastochloris</taxon>
    </lineage>
</organism>
<keyword evidence="8" id="KW-0816">Tricarboxylic acid cycle</keyword>
<dbReference type="GO" id="GO:0016020">
    <property type="term" value="C:membrane"/>
    <property type="evidence" value="ECO:0007669"/>
    <property type="project" value="UniProtKB-SubCell"/>
</dbReference>
<keyword evidence="13 16" id="KW-1133">Transmembrane helix</keyword>
<dbReference type="KEGG" id="blag:BLTE_30960"/>
<evidence type="ECO:0000256" key="3">
    <source>
        <dbReference type="ARBA" id="ARBA00004141"/>
    </source>
</evidence>
<evidence type="ECO:0000256" key="2">
    <source>
        <dbReference type="ARBA" id="ARBA00004050"/>
    </source>
</evidence>
<comment type="pathway">
    <text evidence="4">Carbohydrate metabolism; tricarboxylic acid cycle.</text>
</comment>
<dbReference type="InterPro" id="IPR034804">
    <property type="entry name" value="SQR/QFR_C/D"/>
</dbReference>
<evidence type="ECO:0000256" key="16">
    <source>
        <dbReference type="SAM" id="Phobius"/>
    </source>
</evidence>
<sequence length="131" mass="13952">MSGSNSSIRTPMARARGLGSAKRGTEHFWAERVTGVALIPLTFVLAFALAFLAGKDHATVVQWIANPLLAIPLVLVIATGVHHMKIGMQVILEDYVHSEPIKFAALMLNTFFSYAVGATGAFAVLKIAFGG</sequence>
<feature type="transmembrane region" description="Helical" evidence="16">
    <location>
        <begin position="33"/>
        <end position="54"/>
    </location>
</feature>
<keyword evidence="7" id="KW-0813">Transport</keyword>
<comment type="subcellular location">
    <subcellularLocation>
        <location evidence="3">Membrane</location>
        <topology evidence="3">Multi-pass membrane protein</topology>
    </subcellularLocation>
</comment>
<keyword evidence="15 16" id="KW-0472">Membrane</keyword>
<comment type="cofactor">
    <cofactor evidence="1">
        <name>heme</name>
        <dbReference type="ChEBI" id="CHEBI:30413"/>
    </cofactor>
</comment>
<evidence type="ECO:0000256" key="6">
    <source>
        <dbReference type="ARBA" id="ARBA00019425"/>
    </source>
</evidence>
<dbReference type="EMBL" id="AP018907">
    <property type="protein sequence ID" value="BBF94411.1"/>
    <property type="molecule type" value="Genomic_DNA"/>
</dbReference>
<dbReference type="Proteomes" id="UP000266934">
    <property type="component" value="Chromosome"/>
</dbReference>
<dbReference type="GO" id="GO:0020037">
    <property type="term" value="F:heme binding"/>
    <property type="evidence" value="ECO:0007669"/>
    <property type="project" value="InterPro"/>
</dbReference>
<feature type="transmembrane region" description="Helical" evidence="16">
    <location>
        <begin position="103"/>
        <end position="129"/>
    </location>
</feature>
<keyword evidence="18" id="KW-1185">Reference proteome</keyword>
<evidence type="ECO:0000256" key="11">
    <source>
        <dbReference type="ARBA" id="ARBA00022723"/>
    </source>
</evidence>
<dbReference type="UniPathway" id="UPA00223"/>
<dbReference type="InterPro" id="IPR014312">
    <property type="entry name" value="Succ_DH_anchor"/>
</dbReference>
<evidence type="ECO:0000256" key="12">
    <source>
        <dbReference type="ARBA" id="ARBA00022982"/>
    </source>
</evidence>
<name>A0A348G4C8_9HYPH</name>
<dbReference type="InterPro" id="IPR000701">
    <property type="entry name" value="SuccDH_FuR_B_TM-su"/>
</dbReference>
<dbReference type="NCBIfam" id="TIGR02968">
    <property type="entry name" value="succ_dehyd_anc"/>
    <property type="match status" value="1"/>
</dbReference>
<protein>
    <recommendedName>
        <fullName evidence="6">Succinate dehydrogenase hydrophobic membrane anchor subunit</fullName>
    </recommendedName>
</protein>
<dbReference type="SUPFAM" id="SSF81343">
    <property type="entry name" value="Fumarate reductase respiratory complex transmembrane subunits"/>
    <property type="match status" value="1"/>
</dbReference>
<keyword evidence="11" id="KW-0479">Metal-binding</keyword>
<dbReference type="OrthoDB" id="9809280at2"/>
<dbReference type="CDD" id="cd03495">
    <property type="entry name" value="SQR_TypeC_SdhD_like"/>
    <property type="match status" value="1"/>
</dbReference>
<proteinExistence type="predicted"/>
<keyword evidence="14" id="KW-0408">Iron</keyword>
<evidence type="ECO:0000313" key="18">
    <source>
        <dbReference type="Proteomes" id="UP000266934"/>
    </source>
</evidence>
<gene>
    <name evidence="17" type="ORF">BLTE_30960</name>
</gene>
<accession>A0A348G4C8</accession>
<dbReference type="Gene3D" id="1.20.1300.10">
    <property type="entry name" value="Fumarate reductase/succinate dehydrogenase, transmembrane subunit"/>
    <property type="match status" value="1"/>
</dbReference>
<evidence type="ECO:0000313" key="17">
    <source>
        <dbReference type="EMBL" id="BBF94411.1"/>
    </source>
</evidence>
<evidence type="ECO:0000256" key="15">
    <source>
        <dbReference type="ARBA" id="ARBA00023136"/>
    </source>
</evidence>
<dbReference type="GO" id="GO:0006099">
    <property type="term" value="P:tricarboxylic acid cycle"/>
    <property type="evidence" value="ECO:0007669"/>
    <property type="project" value="UniProtKB-UniPathway"/>
</dbReference>
<evidence type="ECO:0000256" key="5">
    <source>
        <dbReference type="ARBA" id="ARBA00011558"/>
    </source>
</evidence>
<evidence type="ECO:0000256" key="9">
    <source>
        <dbReference type="ARBA" id="ARBA00022617"/>
    </source>
</evidence>
<dbReference type="Pfam" id="PF01127">
    <property type="entry name" value="Sdh_cyt"/>
    <property type="match status" value="1"/>
</dbReference>
<comment type="subunit">
    <text evidence="5">Part of an enzyme complex containing four subunits: a flavoprotein, an iron-sulfur protein, plus two membrane-anchoring proteins, SdhC and SdhD.</text>
</comment>
<evidence type="ECO:0000256" key="1">
    <source>
        <dbReference type="ARBA" id="ARBA00001971"/>
    </source>
</evidence>
<dbReference type="GO" id="GO:0046872">
    <property type="term" value="F:metal ion binding"/>
    <property type="evidence" value="ECO:0007669"/>
    <property type="project" value="UniProtKB-KW"/>
</dbReference>
<keyword evidence="10 16" id="KW-0812">Transmembrane</keyword>